<organism evidence="2 3">
    <name type="scientific">Yarrowia lipolytica</name>
    <name type="common">Candida lipolytica</name>
    <dbReference type="NCBI Taxonomy" id="4952"/>
    <lineage>
        <taxon>Eukaryota</taxon>
        <taxon>Fungi</taxon>
        <taxon>Dikarya</taxon>
        <taxon>Ascomycota</taxon>
        <taxon>Saccharomycotina</taxon>
        <taxon>Dipodascomycetes</taxon>
        <taxon>Dipodascales</taxon>
        <taxon>Dipodascales incertae sedis</taxon>
        <taxon>Yarrowia</taxon>
    </lineage>
</organism>
<keyword evidence="1" id="KW-0812">Transmembrane</keyword>
<dbReference type="VEuPathDB" id="FungiDB:YALI1_D27934g"/>
<feature type="transmembrane region" description="Helical" evidence="1">
    <location>
        <begin position="168"/>
        <end position="188"/>
    </location>
</feature>
<feature type="transmembrane region" description="Helical" evidence="1">
    <location>
        <begin position="137"/>
        <end position="156"/>
    </location>
</feature>
<dbReference type="RefSeq" id="XP_068138909.1">
    <property type="nucleotide sequence ID" value="XM_068282808.1"/>
</dbReference>
<dbReference type="AlphaFoldDB" id="A0A1D8NFN5"/>
<proteinExistence type="predicted"/>
<dbReference type="Proteomes" id="UP000182444">
    <property type="component" value="Chromosome 1D"/>
</dbReference>
<feature type="transmembrane region" description="Helical" evidence="1">
    <location>
        <begin position="70"/>
        <end position="89"/>
    </location>
</feature>
<keyword evidence="1" id="KW-0472">Membrane</keyword>
<sequence>MSAGENDSRNTYDLALDFFDYTYLDEAVLHPRNNSPEIYLCLWNWPWFSSTYDSQSPLSRPQHLDLTRRLHGLVLCGSFFLSFPFYFHICLFSSFMLFLTVSTSCANEHIPFSRSSSIAATSFISPSNALLPFRLDSIPSCGHIFLAVATCLDFLFRFGLDSQATTCLSDVGCILTVPGPLLDVFIYFSHTRFFRYFRFSIFDVFDVFDVSDFSDFSDFFLFSPNQLTRAYRVYTTVHHLLSPTSLDKLSFSFFSFSFLFFSLSLSLSLSFLFISDLI</sequence>
<gene>
    <name evidence="2" type="ORF">YALI1_D27934g</name>
</gene>
<evidence type="ECO:0000313" key="3">
    <source>
        <dbReference type="Proteomes" id="UP000182444"/>
    </source>
</evidence>
<feature type="transmembrane region" description="Helical" evidence="1">
    <location>
        <begin position="251"/>
        <end position="274"/>
    </location>
</feature>
<name>A0A1D8NFN5_YARLL</name>
<keyword evidence="1" id="KW-1133">Transmembrane helix</keyword>
<reference evidence="2 3" key="1">
    <citation type="journal article" date="2016" name="PLoS ONE">
        <title>Sequence Assembly of Yarrowia lipolytica Strain W29/CLIB89 Shows Transposable Element Diversity.</title>
        <authorList>
            <person name="Magnan C."/>
            <person name="Yu J."/>
            <person name="Chang I."/>
            <person name="Jahn E."/>
            <person name="Kanomata Y."/>
            <person name="Wu J."/>
            <person name="Zeller M."/>
            <person name="Oakes M."/>
            <person name="Baldi P."/>
            <person name="Sandmeyer S."/>
        </authorList>
    </citation>
    <scope>NUCLEOTIDE SEQUENCE [LARGE SCALE GENOMIC DNA]</scope>
    <source>
        <strain evidence="3">CLIB89(W29)</strain>
    </source>
</reference>
<accession>A0A1D8NFN5</accession>
<dbReference type="GeneID" id="94583421"/>
<dbReference type="EMBL" id="CP017556">
    <property type="protein sequence ID" value="AOW04445.1"/>
    <property type="molecule type" value="Genomic_DNA"/>
</dbReference>
<evidence type="ECO:0000256" key="1">
    <source>
        <dbReference type="SAM" id="Phobius"/>
    </source>
</evidence>
<protein>
    <submittedName>
        <fullName evidence="2">Uncharacterized protein</fullName>
    </submittedName>
</protein>
<evidence type="ECO:0000313" key="2">
    <source>
        <dbReference type="EMBL" id="AOW04445.1"/>
    </source>
</evidence>